<comment type="catalytic activity">
    <reaction evidence="3">
        <text>2 GTP = 3',3'-c-di-GMP + 2 diphosphate</text>
        <dbReference type="Rhea" id="RHEA:24898"/>
        <dbReference type="ChEBI" id="CHEBI:33019"/>
        <dbReference type="ChEBI" id="CHEBI:37565"/>
        <dbReference type="ChEBI" id="CHEBI:58805"/>
        <dbReference type="EC" id="2.7.7.65"/>
    </reaction>
</comment>
<dbReference type="PANTHER" id="PTHR45138:SF9">
    <property type="entry name" value="DIGUANYLATE CYCLASE DGCM-RELATED"/>
    <property type="match status" value="1"/>
</dbReference>
<name>E0XWG7_9GAMM</name>
<dbReference type="InterPro" id="IPR043128">
    <property type="entry name" value="Rev_trsase/Diguanyl_cyclase"/>
</dbReference>
<dbReference type="AlphaFoldDB" id="E0XWG7"/>
<keyword evidence="4" id="KW-0175">Coiled coil</keyword>
<dbReference type="InterPro" id="IPR029787">
    <property type="entry name" value="Nucleotide_cyclase"/>
</dbReference>
<dbReference type="SMART" id="SM00267">
    <property type="entry name" value="GGDEF"/>
    <property type="match status" value="1"/>
</dbReference>
<comment type="cofactor">
    <cofactor evidence="1">
        <name>Mg(2+)</name>
        <dbReference type="ChEBI" id="CHEBI:18420"/>
    </cofactor>
</comment>
<dbReference type="InterPro" id="IPR000014">
    <property type="entry name" value="PAS"/>
</dbReference>
<proteinExistence type="predicted"/>
<dbReference type="CDD" id="cd00130">
    <property type="entry name" value="PAS"/>
    <property type="match status" value="1"/>
</dbReference>
<dbReference type="NCBIfam" id="TIGR00229">
    <property type="entry name" value="sensory_box"/>
    <property type="match status" value="1"/>
</dbReference>
<dbReference type="CDD" id="cd01949">
    <property type="entry name" value="GGDEF"/>
    <property type="match status" value="1"/>
</dbReference>
<dbReference type="PROSITE" id="PS50887">
    <property type="entry name" value="GGDEF"/>
    <property type="match status" value="1"/>
</dbReference>
<dbReference type="GO" id="GO:0006355">
    <property type="term" value="P:regulation of DNA-templated transcription"/>
    <property type="evidence" value="ECO:0007669"/>
    <property type="project" value="InterPro"/>
</dbReference>
<dbReference type="NCBIfam" id="TIGR00254">
    <property type="entry name" value="GGDEF"/>
    <property type="match status" value="1"/>
</dbReference>
<accession>E0XWG7</accession>
<dbReference type="Gene3D" id="3.30.450.20">
    <property type="entry name" value="PAS domain"/>
    <property type="match status" value="1"/>
</dbReference>
<dbReference type="Pfam" id="PF00989">
    <property type="entry name" value="PAS"/>
    <property type="match status" value="1"/>
</dbReference>
<reference evidence="7" key="1">
    <citation type="journal article" date="2011" name="Environ. Microbiol.">
        <title>Time-series analyses of Monterey Bay coastal microbial picoplankton using a 'genome proxy' microarray.</title>
        <authorList>
            <person name="Rich V.I."/>
            <person name="Pham V.D."/>
            <person name="Eppley J."/>
            <person name="Shi Y."/>
            <person name="DeLong E.F."/>
        </authorList>
    </citation>
    <scope>NUCLEOTIDE SEQUENCE</scope>
</reference>
<dbReference type="FunFam" id="3.30.70.270:FF:000001">
    <property type="entry name" value="Diguanylate cyclase domain protein"/>
    <property type="match status" value="1"/>
</dbReference>
<evidence type="ECO:0000259" key="5">
    <source>
        <dbReference type="PROSITE" id="PS50112"/>
    </source>
</evidence>
<evidence type="ECO:0000256" key="2">
    <source>
        <dbReference type="ARBA" id="ARBA00012528"/>
    </source>
</evidence>
<dbReference type="GO" id="GO:0005886">
    <property type="term" value="C:plasma membrane"/>
    <property type="evidence" value="ECO:0007669"/>
    <property type="project" value="TreeGrafter"/>
</dbReference>
<dbReference type="InterPro" id="IPR013767">
    <property type="entry name" value="PAS_fold"/>
</dbReference>
<dbReference type="PROSITE" id="PS50112">
    <property type="entry name" value="PAS"/>
    <property type="match status" value="1"/>
</dbReference>
<evidence type="ECO:0000256" key="1">
    <source>
        <dbReference type="ARBA" id="ARBA00001946"/>
    </source>
</evidence>
<evidence type="ECO:0000313" key="7">
    <source>
        <dbReference type="EMBL" id="ADI18758.1"/>
    </source>
</evidence>
<evidence type="ECO:0000256" key="4">
    <source>
        <dbReference type="SAM" id="Coils"/>
    </source>
</evidence>
<dbReference type="SUPFAM" id="SSF55785">
    <property type="entry name" value="PYP-like sensor domain (PAS domain)"/>
    <property type="match status" value="1"/>
</dbReference>
<dbReference type="GO" id="GO:1902201">
    <property type="term" value="P:negative regulation of bacterial-type flagellum-dependent cell motility"/>
    <property type="evidence" value="ECO:0007669"/>
    <property type="project" value="TreeGrafter"/>
</dbReference>
<dbReference type="EMBL" id="GU474899">
    <property type="protein sequence ID" value="ADI18758.1"/>
    <property type="molecule type" value="Genomic_DNA"/>
</dbReference>
<dbReference type="InterPro" id="IPR050469">
    <property type="entry name" value="Diguanylate_Cyclase"/>
</dbReference>
<sequence>MIPVAYFDTQPGHPCPSLTGNPEFECIALSADESDSVEQIRSRAQVAVVGSAVNDPVPLLTRLAQFDKELPVFVIRRHELRQQLVNRLRFAPGVGKRIRIYDEEEETQLSVEVSAAAKRKTSLAALNRGVDIAAQKPTRAPAQFSFDSLLQQAPVGIVVLSDEMKIMAMNRRSELLLGWSRSRAIGQMVSGRFRDTPSQFKALTKMISDCLKARSGPAQKQFQLKPHHGGSPLELQISIGRLDSLNGSFGCAVFLDDITELVSSKRDLETASVQLEKRITERTRALSEIRKHLEERSHELEKANAELLQTKDELIELSSRDALTGLYNRHYLNTKFPAEGKRMYRHHHPLSALMIDIDHFKQYNDELGHLQGDECLVTIAGIIESVCRRAGDFATRFGGEEFTIVLPEASRAQARQVGELLLARVADAALPHPKHGIVSVSIGGYTAMGGELLDSDKILEAADKALYESKENGRDRLTLA</sequence>
<feature type="coiled-coil region" evidence="4">
    <location>
        <begin position="286"/>
        <end position="320"/>
    </location>
</feature>
<evidence type="ECO:0000259" key="6">
    <source>
        <dbReference type="PROSITE" id="PS50887"/>
    </source>
</evidence>
<evidence type="ECO:0000256" key="3">
    <source>
        <dbReference type="ARBA" id="ARBA00034247"/>
    </source>
</evidence>
<dbReference type="SUPFAM" id="SSF55073">
    <property type="entry name" value="Nucleotide cyclase"/>
    <property type="match status" value="1"/>
</dbReference>
<feature type="domain" description="PAS" evidence="5">
    <location>
        <begin position="142"/>
        <end position="187"/>
    </location>
</feature>
<dbReference type="InterPro" id="IPR035965">
    <property type="entry name" value="PAS-like_dom_sf"/>
</dbReference>
<organism evidence="7">
    <name type="scientific">uncultured gamma proteobacterium HF4000_36I10</name>
    <dbReference type="NCBI Taxonomy" id="710989"/>
    <lineage>
        <taxon>Bacteria</taxon>
        <taxon>Pseudomonadati</taxon>
        <taxon>Pseudomonadota</taxon>
        <taxon>Gammaproteobacteria</taxon>
        <taxon>environmental samples</taxon>
    </lineage>
</organism>
<dbReference type="Pfam" id="PF00990">
    <property type="entry name" value="GGDEF"/>
    <property type="match status" value="1"/>
</dbReference>
<dbReference type="PANTHER" id="PTHR45138">
    <property type="entry name" value="REGULATORY COMPONENTS OF SENSORY TRANSDUCTION SYSTEM"/>
    <property type="match status" value="1"/>
</dbReference>
<dbReference type="EC" id="2.7.7.65" evidence="2"/>
<dbReference type="GO" id="GO:0052621">
    <property type="term" value="F:diguanylate cyclase activity"/>
    <property type="evidence" value="ECO:0007669"/>
    <property type="project" value="UniProtKB-EC"/>
</dbReference>
<dbReference type="Gene3D" id="3.30.70.270">
    <property type="match status" value="1"/>
</dbReference>
<dbReference type="InterPro" id="IPR000160">
    <property type="entry name" value="GGDEF_dom"/>
</dbReference>
<dbReference type="GO" id="GO:0043709">
    <property type="term" value="P:cell adhesion involved in single-species biofilm formation"/>
    <property type="evidence" value="ECO:0007669"/>
    <property type="project" value="TreeGrafter"/>
</dbReference>
<protein>
    <recommendedName>
        <fullName evidence="2">diguanylate cyclase</fullName>
        <ecNumber evidence="2">2.7.7.65</ecNumber>
    </recommendedName>
</protein>
<feature type="domain" description="GGDEF" evidence="6">
    <location>
        <begin position="348"/>
        <end position="480"/>
    </location>
</feature>